<feature type="compositionally biased region" description="Polar residues" evidence="8">
    <location>
        <begin position="253"/>
        <end position="265"/>
    </location>
</feature>
<keyword evidence="9" id="KW-0472">Membrane</keyword>
<feature type="signal peptide" evidence="10">
    <location>
        <begin position="1"/>
        <end position="28"/>
    </location>
</feature>
<keyword evidence="9" id="KW-1133">Transmembrane helix</keyword>
<keyword evidence="4 10" id="KW-0732">Signal</keyword>
<dbReference type="Pfam" id="PF03777">
    <property type="entry name" value="ChpA-C"/>
    <property type="match status" value="2"/>
</dbReference>
<evidence type="ECO:0000256" key="3">
    <source>
        <dbReference type="ARBA" id="ARBA00022525"/>
    </source>
</evidence>
<feature type="chain" id="PRO_5046682115" evidence="10">
    <location>
        <begin position="29"/>
        <end position="327"/>
    </location>
</feature>
<evidence type="ECO:0000259" key="11">
    <source>
        <dbReference type="PROSITE" id="PS51884"/>
    </source>
</evidence>
<feature type="compositionally biased region" description="Low complexity" evidence="8">
    <location>
        <begin position="275"/>
        <end position="284"/>
    </location>
</feature>
<feature type="compositionally biased region" description="Low complexity" evidence="8">
    <location>
        <begin position="217"/>
        <end position="238"/>
    </location>
</feature>
<reference evidence="12 13" key="1">
    <citation type="journal article" date="2023" name="Microbiol. Spectr.">
        <title>Synergy between Genome Mining, Metabolomics, and Bioinformatics Uncovers Antibacterial Chlorinated Carbazole Alkaloids and Their Biosynthetic Gene Cluster from Streptomyces tubbatahanensis sp. nov., a Novel Actinomycete Isolated from Sulu Sea, Philippines.</title>
        <authorList>
            <person name="Tenebro C.P."/>
            <person name="Trono D.J.V.L."/>
            <person name="Balida L.A.P."/>
            <person name="Bayog L.K.A."/>
            <person name="Bruna J.R."/>
            <person name="Sabido E.M."/>
            <person name="Caspe D.P.C."/>
            <person name="de Los Santos E.L.C."/>
            <person name="Saludes J.P."/>
            <person name="Dalisay D.S."/>
        </authorList>
    </citation>
    <scope>NUCLEOTIDE SEQUENCE [LARGE SCALE GENOMIC DNA]</scope>
    <source>
        <strain evidence="12 13">DSD3025</strain>
    </source>
</reference>
<keyword evidence="2" id="KW-0134">Cell wall</keyword>
<organism evidence="12 13">
    <name type="scientific">Streptomyces tubbatahanensis</name>
    <dbReference type="NCBI Taxonomy" id="2923272"/>
    <lineage>
        <taxon>Bacteria</taxon>
        <taxon>Bacillati</taxon>
        <taxon>Actinomycetota</taxon>
        <taxon>Actinomycetes</taxon>
        <taxon>Kitasatosporales</taxon>
        <taxon>Streptomycetaceae</taxon>
        <taxon>Streptomyces</taxon>
    </lineage>
</organism>
<keyword evidence="3" id="KW-0964">Secreted</keyword>
<feature type="domain" description="Chaplin" evidence="11">
    <location>
        <begin position="133"/>
        <end position="173"/>
    </location>
</feature>
<keyword evidence="13" id="KW-1185">Reference proteome</keyword>
<evidence type="ECO:0000256" key="2">
    <source>
        <dbReference type="ARBA" id="ARBA00022512"/>
    </source>
</evidence>
<gene>
    <name evidence="12" type="ORF">MMF93_05985</name>
</gene>
<comment type="subcellular location">
    <subcellularLocation>
        <location evidence="1">Secreted</location>
        <location evidence="1">Cell wall</location>
    </subcellularLocation>
</comment>
<feature type="compositionally biased region" description="Gly residues" evidence="8">
    <location>
        <begin position="84"/>
        <end position="96"/>
    </location>
</feature>
<feature type="domain" description="Chaplin" evidence="11">
    <location>
        <begin position="39"/>
        <end position="79"/>
    </location>
</feature>
<feature type="region of interest" description="Disordered" evidence="8">
    <location>
        <begin position="165"/>
        <end position="292"/>
    </location>
</feature>
<keyword evidence="9" id="KW-0812">Transmembrane</keyword>
<evidence type="ECO:0000256" key="8">
    <source>
        <dbReference type="SAM" id="MobiDB-lite"/>
    </source>
</evidence>
<feature type="compositionally biased region" description="Gly residues" evidence="8">
    <location>
        <begin position="106"/>
        <end position="126"/>
    </location>
</feature>
<evidence type="ECO:0000256" key="7">
    <source>
        <dbReference type="PROSITE-ProRule" id="PRU01232"/>
    </source>
</evidence>
<accession>A0ABY3XNV3</accession>
<name>A0ABY3XNV3_9ACTN</name>
<proteinExistence type="predicted"/>
<feature type="compositionally biased region" description="Low complexity" evidence="8">
    <location>
        <begin position="127"/>
        <end position="143"/>
    </location>
</feature>
<sequence>MRQGTRKGLITMAAAGGLFAMSGGTAFADAGAQGDSGNSPGVLSGNTFQAPVNVTVNICGNTVSVIGLLNPASGNGCAGLGSGSGGAGGSGGGSGSHEGQPSGQSPQGGRGDQVTGGGSGGNGAHAGGSSQSSPGVGSGNDVQVPVDVPVNVCGNTVDVGGALNPAHGNGCADPEAPGPVEPGYPEQPEKPGNPGEPEEPGKPGEPGQPETPHHPENPGNPGNPGNPDDPEGPGQPDEPGGPDRPGNPDEPTSPDSPQTPDQPGSTGEVHAASQPVPAAPADAGAEAHGELAHTGAGSQLGVAAPLSMGLLAGGYVLYRRSRVATRR</sequence>
<evidence type="ECO:0000256" key="6">
    <source>
        <dbReference type="ARBA" id="ARBA00023087"/>
    </source>
</evidence>
<evidence type="ECO:0000313" key="13">
    <source>
        <dbReference type="Proteomes" id="UP001202244"/>
    </source>
</evidence>
<evidence type="ECO:0000256" key="10">
    <source>
        <dbReference type="SAM" id="SignalP"/>
    </source>
</evidence>
<dbReference type="EMBL" id="CP093846">
    <property type="protein sequence ID" value="UNS96095.1"/>
    <property type="molecule type" value="Genomic_DNA"/>
</dbReference>
<evidence type="ECO:0000256" key="4">
    <source>
        <dbReference type="ARBA" id="ARBA00022729"/>
    </source>
</evidence>
<dbReference type="InterPro" id="IPR005528">
    <property type="entry name" value="ChpA-H"/>
</dbReference>
<evidence type="ECO:0000313" key="12">
    <source>
        <dbReference type="EMBL" id="UNS96095.1"/>
    </source>
</evidence>
<dbReference type="PANTHER" id="PTHR10068:SF14">
    <property type="entry name" value="CELL WALL ADHESIN EAP1"/>
    <property type="match status" value="1"/>
</dbReference>
<dbReference type="Proteomes" id="UP001202244">
    <property type="component" value="Chromosome"/>
</dbReference>
<keyword evidence="6 7" id="KW-0034">Amyloid</keyword>
<feature type="transmembrane region" description="Helical" evidence="9">
    <location>
        <begin position="300"/>
        <end position="318"/>
    </location>
</feature>
<protein>
    <submittedName>
        <fullName evidence="12">DUF320 domain-containing protein</fullName>
    </submittedName>
</protein>
<dbReference type="PANTHER" id="PTHR10068">
    <property type="entry name" value="BONE MARROW PROTEOGLYCAN"/>
    <property type="match status" value="1"/>
</dbReference>
<evidence type="ECO:0000256" key="9">
    <source>
        <dbReference type="SAM" id="Phobius"/>
    </source>
</evidence>
<evidence type="ECO:0000256" key="1">
    <source>
        <dbReference type="ARBA" id="ARBA00004191"/>
    </source>
</evidence>
<keyword evidence="5" id="KW-0130">Cell adhesion</keyword>
<evidence type="ECO:0000256" key="5">
    <source>
        <dbReference type="ARBA" id="ARBA00022889"/>
    </source>
</evidence>
<feature type="region of interest" description="Disordered" evidence="8">
    <location>
        <begin position="84"/>
        <end position="143"/>
    </location>
</feature>
<dbReference type="RefSeq" id="WP_242750007.1">
    <property type="nucleotide sequence ID" value="NZ_CP093846.1"/>
</dbReference>
<dbReference type="PROSITE" id="PS51884">
    <property type="entry name" value="CHAPLIN"/>
    <property type="match status" value="2"/>
</dbReference>